<dbReference type="EMBL" id="LCFD01000025">
    <property type="protein sequence ID" value="KKS84731.1"/>
    <property type="molecule type" value="Genomic_DNA"/>
</dbReference>
<protein>
    <submittedName>
        <fullName evidence="2">Uncharacterized protein</fullName>
    </submittedName>
</protein>
<feature type="transmembrane region" description="Helical" evidence="1">
    <location>
        <begin position="80"/>
        <end position="99"/>
    </location>
</feature>
<evidence type="ECO:0000313" key="2">
    <source>
        <dbReference type="EMBL" id="KKS84731.1"/>
    </source>
</evidence>
<feature type="transmembrane region" description="Helical" evidence="1">
    <location>
        <begin position="12"/>
        <end position="31"/>
    </location>
</feature>
<keyword evidence="1" id="KW-0812">Transmembrane</keyword>
<keyword evidence="1" id="KW-1133">Transmembrane helix</keyword>
<evidence type="ECO:0000256" key="1">
    <source>
        <dbReference type="SAM" id="Phobius"/>
    </source>
</evidence>
<comment type="caution">
    <text evidence="2">The sequence shown here is derived from an EMBL/GenBank/DDBJ whole genome shotgun (WGS) entry which is preliminary data.</text>
</comment>
<dbReference type="Proteomes" id="UP000034050">
    <property type="component" value="Unassembled WGS sequence"/>
</dbReference>
<evidence type="ECO:0000313" key="3">
    <source>
        <dbReference type="Proteomes" id="UP000034050"/>
    </source>
</evidence>
<accession>A0A0G1ENY7</accession>
<sequence length="115" mass="12803">MTSNFLQKINPPVILIVLGVLTFGFACASMTKHTLMHDADMSSVAMSSANNQECCNTSISKHIGAWKDTLLVVPREMRDGLLILILGLIATLTIGLFKVHPPLSDYRLLFYKLYY</sequence>
<dbReference type="AlphaFoldDB" id="A0A0G1ENY7"/>
<gene>
    <name evidence="2" type="ORF">UV61_C0025G0016</name>
</gene>
<name>A0A0G1ENY7_9BACT</name>
<organism evidence="2 3">
    <name type="scientific">Candidatus Gottesmanbacteria bacterium GW2011_GWB1_43_11</name>
    <dbReference type="NCBI Taxonomy" id="1618446"/>
    <lineage>
        <taxon>Bacteria</taxon>
        <taxon>Candidatus Gottesmaniibacteriota</taxon>
    </lineage>
</organism>
<proteinExistence type="predicted"/>
<reference evidence="2 3" key="1">
    <citation type="journal article" date="2015" name="Nature">
        <title>rRNA introns, odd ribosomes, and small enigmatic genomes across a large radiation of phyla.</title>
        <authorList>
            <person name="Brown C.T."/>
            <person name="Hug L.A."/>
            <person name="Thomas B.C."/>
            <person name="Sharon I."/>
            <person name="Castelle C.J."/>
            <person name="Singh A."/>
            <person name="Wilkins M.J."/>
            <person name="Williams K.H."/>
            <person name="Banfield J.F."/>
        </authorList>
    </citation>
    <scope>NUCLEOTIDE SEQUENCE [LARGE SCALE GENOMIC DNA]</scope>
</reference>
<keyword evidence="1" id="KW-0472">Membrane</keyword>